<accession>A0A3A8P4P8</accession>
<comment type="caution">
    <text evidence="1">The sequence shown here is derived from an EMBL/GenBank/DDBJ whole genome shotgun (WGS) entry which is preliminary data.</text>
</comment>
<evidence type="ECO:0000313" key="1">
    <source>
        <dbReference type="EMBL" id="RKH47422.1"/>
    </source>
</evidence>
<gene>
    <name evidence="1" type="ORF">D7X12_02870</name>
</gene>
<dbReference type="AlphaFoldDB" id="A0A3A8P4P8"/>
<reference evidence="2" key="1">
    <citation type="submission" date="2018-09" db="EMBL/GenBank/DDBJ databases">
        <authorList>
            <person name="Livingstone P.G."/>
            <person name="Whitworth D.E."/>
        </authorList>
    </citation>
    <scope>NUCLEOTIDE SEQUENCE [LARGE SCALE GENOMIC DNA]</scope>
    <source>
        <strain evidence="2">CA040B</strain>
    </source>
</reference>
<sequence length="277" mass="29542">MSLVSCNAENQLFQQGIMTVKVAYNMADPVAKAANERQIAAYSNISGLPDLSTPLMVENVINLKNSQLIDNGKGVIVPPDTYLAFQIGFGCQVGFGFGIEILPSSIAIVDNNSLILPRSSVAATNQWTVAGQYAFRANGGYDGDMIYVYDDNFGTHPLGQEIATNSYQIRLTCTPLLSWTDGDGNTYSVDRPNLDPPSNPPNLPGLVAAQGDGDINVHGGTVTGSGTSGQHYGGCRGYTMDSQSVSLVLDVFVVNQKYYNTQTYQLFQSGGGDGLND</sequence>
<organism evidence="1 2">
    <name type="scientific">Corallococcus sicarius</name>
    <dbReference type="NCBI Taxonomy" id="2316726"/>
    <lineage>
        <taxon>Bacteria</taxon>
        <taxon>Pseudomonadati</taxon>
        <taxon>Myxococcota</taxon>
        <taxon>Myxococcia</taxon>
        <taxon>Myxococcales</taxon>
        <taxon>Cystobacterineae</taxon>
        <taxon>Myxococcaceae</taxon>
        <taxon>Corallococcus</taxon>
    </lineage>
</organism>
<name>A0A3A8P4P8_9BACT</name>
<protein>
    <submittedName>
        <fullName evidence="1">Uncharacterized protein</fullName>
    </submittedName>
</protein>
<proteinExistence type="predicted"/>
<dbReference type="OrthoDB" id="5499376at2"/>
<dbReference type="RefSeq" id="WP_120623724.1">
    <property type="nucleotide sequence ID" value="NZ_RAWG01000011.1"/>
</dbReference>
<keyword evidence="2" id="KW-1185">Reference proteome</keyword>
<dbReference type="EMBL" id="RAWG01000011">
    <property type="protein sequence ID" value="RKH47422.1"/>
    <property type="molecule type" value="Genomic_DNA"/>
</dbReference>
<evidence type="ECO:0000313" key="2">
    <source>
        <dbReference type="Proteomes" id="UP000273405"/>
    </source>
</evidence>
<dbReference type="Proteomes" id="UP000273405">
    <property type="component" value="Unassembled WGS sequence"/>
</dbReference>